<protein>
    <submittedName>
        <fullName evidence="1">Uncharacterized protein</fullName>
    </submittedName>
</protein>
<organism evidence="1 2">
    <name type="scientific">Mycobacterium tuberculosis</name>
    <dbReference type="NCBI Taxonomy" id="1773"/>
    <lineage>
        <taxon>Bacteria</taxon>
        <taxon>Bacillati</taxon>
        <taxon>Actinomycetota</taxon>
        <taxon>Actinomycetes</taxon>
        <taxon>Mycobacteriales</taxon>
        <taxon>Mycobacteriaceae</taxon>
        <taxon>Mycobacterium</taxon>
        <taxon>Mycobacterium tuberculosis complex</taxon>
    </lineage>
</organism>
<comment type="caution">
    <text evidence="1">The sequence shown here is derived from an EMBL/GenBank/DDBJ whole genome shotgun (WGS) entry which is preliminary data.</text>
</comment>
<gene>
    <name evidence="1" type="ORF">ERS007739_04751</name>
</gene>
<evidence type="ECO:0000313" key="2">
    <source>
        <dbReference type="Proteomes" id="UP000039021"/>
    </source>
</evidence>
<evidence type="ECO:0000313" key="1">
    <source>
        <dbReference type="EMBL" id="CPA66347.1"/>
    </source>
</evidence>
<sequence length="54" mass="5832">MRHLEPHPLFAGLRQKGGKPLGLNIVDGIVRLVGVNHMRHQPPQPDGVLGHGLA</sequence>
<reference evidence="2" key="1">
    <citation type="submission" date="2015-03" db="EMBL/GenBank/DDBJ databases">
        <authorList>
            <consortium name="Pathogen Informatics"/>
        </authorList>
    </citation>
    <scope>NUCLEOTIDE SEQUENCE [LARGE SCALE GENOMIC DNA]</scope>
    <source>
        <strain evidence="2">N09902308</strain>
    </source>
</reference>
<name>A0A916PHF0_MYCTX</name>
<dbReference type="EMBL" id="CSBK01003173">
    <property type="protein sequence ID" value="CPA66347.1"/>
    <property type="molecule type" value="Genomic_DNA"/>
</dbReference>
<dbReference type="Proteomes" id="UP000039021">
    <property type="component" value="Unassembled WGS sequence"/>
</dbReference>
<proteinExistence type="predicted"/>
<accession>A0A916PHF0</accession>
<dbReference type="AlphaFoldDB" id="A0A916PHF0"/>